<accession>A0A7J0DXT7</accession>
<dbReference type="EMBL" id="BJWL01000443">
    <property type="protein sequence ID" value="GFS45015.1"/>
    <property type="molecule type" value="Genomic_DNA"/>
</dbReference>
<evidence type="ECO:0000259" key="4">
    <source>
        <dbReference type="Pfam" id="PF00443"/>
    </source>
</evidence>
<dbReference type="SUPFAM" id="SSF54001">
    <property type="entry name" value="Cysteine proteinases"/>
    <property type="match status" value="1"/>
</dbReference>
<evidence type="ECO:0000313" key="7">
    <source>
        <dbReference type="Proteomes" id="UP000585474"/>
    </source>
</evidence>
<sequence>MGPKNRNLPPRLKLSRLSDTAGTRAPPNQEQSTTDYASIKDECRRDGPPLPQQPRQSPKVHQGDLPPPPKLRPRTPLPRPRPPPSRSPNQMNSMPIKNILQLQNVLIIWLFFHQSPPLAAANVLLGCCPKMSERKKQTILQSVALLAKKRDESRPYWESMSEERRRGFLKLRIGDLRKHFRSFKDGLVEKAFLEALDFAHKNRTWRFWPCVHCDNKFVDWELQLRHIEEEHKERTAGALKNAVHESSAMIGLTCLFVERGRRWIPVRAMEIIPKQSKSEVGKSEGSVLPNACSQNQSWTVSDDIERAEILEQIHGQFQLLLRHEFLSMLQFSKRQCIVDLSTVPDYVSSSIDTRDDFKGDEIDKRIVLTGDPSCLLDEHFLLVEFMAHRYHDAEATCTVFDDEVDALPDSDAFIDWLFHDPSSTIGEELSSWTCQQGDIKHQVLGFFQTFEEELRFYWDLNKEQLAGADYNATGSRKHLLDAVLHILEEVQALDDNLIKIEKASDHMDEEYVCIRIAILRQTEHLSLQAKMEASVNEDAKRKSDAAAEMILSESALDAKKNTGKEERKLEEMLERQRLIEDEMNNLARQTKNEAELYISVVFSTLSDEKDIAASHRQVPQTVHIQNVDLFDASENYAGNVRLNLEAGTATSSSEMPQQGPSLCKNTLQAQKNLPLTTSQSVPLEEEEVEEDLRVLSTDITFGSLSESDTRGPGLRSDSGEYDCFLNCYYTGSFGTTNTFQNILSTHPKVFTLVLGWRTPLESVDNISYTLKALITEIDMGVMFEGLDPGHKHSLVSMVCHYGQHYICFAYSHEQQEWIMYDDETMKDIGSWNDVLSTCKRGHLQPQALFFEAQ</sequence>
<dbReference type="Proteomes" id="UP000585474">
    <property type="component" value="Unassembled WGS sequence"/>
</dbReference>
<dbReference type="Gene3D" id="3.90.70.10">
    <property type="entry name" value="Cysteine proteinases"/>
    <property type="match status" value="1"/>
</dbReference>
<feature type="compositionally biased region" description="Pro residues" evidence="3">
    <location>
        <begin position="65"/>
        <end position="86"/>
    </location>
</feature>
<evidence type="ECO:0000256" key="3">
    <source>
        <dbReference type="SAM" id="MobiDB-lite"/>
    </source>
</evidence>
<feature type="domain" description="Peptidase C19 ubiquitin carboxyl-terminal hydrolase" evidence="4">
    <location>
        <begin position="578"/>
        <end position="836"/>
    </location>
</feature>
<evidence type="ECO:0000256" key="1">
    <source>
        <dbReference type="ARBA" id="ARBA00022786"/>
    </source>
</evidence>
<feature type="region of interest" description="Disordered" evidence="3">
    <location>
        <begin position="1"/>
        <end position="92"/>
    </location>
</feature>
<evidence type="ECO:0000259" key="5">
    <source>
        <dbReference type="Pfam" id="PF04780"/>
    </source>
</evidence>
<name>A0A7J0DXT7_9ERIC</name>
<feature type="domain" description="DUF629" evidence="5">
    <location>
        <begin position="154"/>
        <end position="330"/>
    </location>
</feature>
<dbReference type="CDD" id="cd02257">
    <property type="entry name" value="Peptidase_C19"/>
    <property type="match status" value="1"/>
</dbReference>
<dbReference type="Pfam" id="PF04780">
    <property type="entry name" value="DUF629"/>
    <property type="match status" value="1"/>
</dbReference>
<keyword evidence="1" id="KW-0833">Ubl conjugation pathway</keyword>
<dbReference type="InterPro" id="IPR038765">
    <property type="entry name" value="Papain-like_cys_pep_sf"/>
</dbReference>
<dbReference type="InterPro" id="IPR006865">
    <property type="entry name" value="DUF629"/>
</dbReference>
<dbReference type="PANTHER" id="PTHR22975">
    <property type="entry name" value="UBIQUITIN SPECIFIC PROTEINASE"/>
    <property type="match status" value="1"/>
</dbReference>
<organism evidence="6 7">
    <name type="scientific">Actinidia rufa</name>
    <dbReference type="NCBI Taxonomy" id="165716"/>
    <lineage>
        <taxon>Eukaryota</taxon>
        <taxon>Viridiplantae</taxon>
        <taxon>Streptophyta</taxon>
        <taxon>Embryophyta</taxon>
        <taxon>Tracheophyta</taxon>
        <taxon>Spermatophyta</taxon>
        <taxon>Magnoliopsida</taxon>
        <taxon>eudicotyledons</taxon>
        <taxon>Gunneridae</taxon>
        <taxon>Pentapetalae</taxon>
        <taxon>asterids</taxon>
        <taxon>Ericales</taxon>
        <taxon>Actinidiaceae</taxon>
        <taxon>Actinidia</taxon>
    </lineage>
</organism>
<dbReference type="AlphaFoldDB" id="A0A7J0DXT7"/>
<protein>
    <submittedName>
        <fullName evidence="6">Ubiquitin carboxyl-terminal hydrolase-related protein</fullName>
    </submittedName>
</protein>
<comment type="caution">
    <text evidence="6">The sequence shown here is derived from an EMBL/GenBank/DDBJ whole genome shotgun (WGS) entry which is preliminary data.</text>
</comment>
<dbReference type="InterPro" id="IPR052398">
    <property type="entry name" value="Ubiquitin_hydrolase_53/54"/>
</dbReference>
<evidence type="ECO:0000313" key="6">
    <source>
        <dbReference type="EMBL" id="GFS45015.1"/>
    </source>
</evidence>
<evidence type="ECO:0000256" key="2">
    <source>
        <dbReference type="ARBA" id="ARBA00022801"/>
    </source>
</evidence>
<feature type="compositionally biased region" description="Basic and acidic residues" evidence="3">
    <location>
        <begin position="38"/>
        <end position="47"/>
    </location>
</feature>
<dbReference type="PANTHER" id="PTHR22975:SF9">
    <property type="entry name" value="ECHINUS SPLICE FORM 3"/>
    <property type="match status" value="1"/>
</dbReference>
<keyword evidence="2 6" id="KW-0378">Hydrolase</keyword>
<reference evidence="7" key="1">
    <citation type="submission" date="2019-07" db="EMBL/GenBank/DDBJ databases">
        <title>De Novo Assembly of kiwifruit Actinidia rufa.</title>
        <authorList>
            <person name="Sugita-Konishi S."/>
            <person name="Sato K."/>
            <person name="Mori E."/>
            <person name="Abe Y."/>
            <person name="Kisaki G."/>
            <person name="Hamano K."/>
            <person name="Suezawa K."/>
            <person name="Otani M."/>
            <person name="Fukuda T."/>
            <person name="Manabe T."/>
            <person name="Gomi K."/>
            <person name="Tabuchi M."/>
            <person name="Akimitsu K."/>
            <person name="Kataoka I."/>
        </authorList>
    </citation>
    <scope>NUCLEOTIDE SEQUENCE [LARGE SCALE GENOMIC DNA]</scope>
    <source>
        <strain evidence="7">cv. Fuchu</strain>
    </source>
</reference>
<keyword evidence="7" id="KW-1185">Reference proteome</keyword>
<dbReference type="Pfam" id="PF00443">
    <property type="entry name" value="UCH"/>
    <property type="match status" value="1"/>
</dbReference>
<dbReference type="GO" id="GO:0004843">
    <property type="term" value="F:cysteine-type deubiquitinase activity"/>
    <property type="evidence" value="ECO:0007669"/>
    <property type="project" value="InterPro"/>
</dbReference>
<proteinExistence type="predicted"/>
<dbReference type="InterPro" id="IPR001394">
    <property type="entry name" value="Peptidase_C19_UCH"/>
</dbReference>
<feature type="compositionally biased region" description="Polar residues" evidence="3">
    <location>
        <begin position="17"/>
        <end position="36"/>
    </location>
</feature>
<dbReference type="GO" id="GO:0016579">
    <property type="term" value="P:protein deubiquitination"/>
    <property type="evidence" value="ECO:0007669"/>
    <property type="project" value="InterPro"/>
</dbReference>
<dbReference type="OrthoDB" id="205782at2759"/>
<gene>
    <name evidence="6" type="ORF">Acr_00g0093600</name>
</gene>